<evidence type="ECO:0000256" key="7">
    <source>
        <dbReference type="ARBA" id="ARBA00023128"/>
    </source>
</evidence>
<dbReference type="GO" id="GO:0045271">
    <property type="term" value="C:respiratory chain complex I"/>
    <property type="evidence" value="ECO:0007669"/>
    <property type="project" value="InterPro"/>
</dbReference>
<keyword evidence="8 12" id="KW-0472">Membrane</keyword>
<keyword evidence="4 12" id="KW-0812">Transmembrane</keyword>
<evidence type="ECO:0000256" key="4">
    <source>
        <dbReference type="ARBA" id="ARBA00022692"/>
    </source>
</evidence>
<name>A0A090XDP1_IXORI</name>
<accession>A0A090XDP1</accession>
<feature type="transmembrane region" description="Helical" evidence="12">
    <location>
        <begin position="79"/>
        <end position="97"/>
    </location>
</feature>
<evidence type="ECO:0000256" key="10">
    <source>
        <dbReference type="ARBA" id="ARBA00031497"/>
    </source>
</evidence>
<evidence type="ECO:0000256" key="5">
    <source>
        <dbReference type="ARBA" id="ARBA00022792"/>
    </source>
</evidence>
<evidence type="ECO:0000256" key="8">
    <source>
        <dbReference type="ARBA" id="ARBA00023136"/>
    </source>
</evidence>
<comment type="similarity">
    <text evidence="2">Belongs to the complex I NDUFA11 subunit family.</text>
</comment>
<reference evidence="13" key="1">
    <citation type="journal article" date="2015" name="PLoS Negl. Trop. Dis.">
        <title>Deep Sequencing Analysis of the Ixodes ricinus Haemocytome.</title>
        <authorList>
            <person name="Kotsyfakis M."/>
            <person name="Kopacek P."/>
            <person name="Franta Z."/>
            <person name="Pedra J.H."/>
            <person name="Ribeiro J.M."/>
        </authorList>
    </citation>
    <scope>NUCLEOTIDE SEQUENCE</scope>
</reference>
<feature type="transmembrane region" description="Helical" evidence="12">
    <location>
        <begin position="50"/>
        <end position="73"/>
    </location>
</feature>
<evidence type="ECO:0000313" key="13">
    <source>
        <dbReference type="EMBL" id="JAC94330.1"/>
    </source>
</evidence>
<dbReference type="EMBL" id="GBIH01000380">
    <property type="protein sequence ID" value="JAC94330.1"/>
    <property type="molecule type" value="mRNA"/>
</dbReference>
<comment type="subcellular location">
    <subcellularLocation>
        <location evidence="1">Mitochondrion inner membrane</location>
        <topology evidence="1">Multi-pass membrane protein</topology>
        <orientation evidence="1">Matrix side</orientation>
    </subcellularLocation>
</comment>
<evidence type="ECO:0000256" key="1">
    <source>
        <dbReference type="ARBA" id="ARBA00004292"/>
    </source>
</evidence>
<proteinExistence type="evidence at transcript level"/>
<feature type="region of interest" description="Disordered" evidence="11">
    <location>
        <begin position="24"/>
        <end position="44"/>
    </location>
</feature>
<keyword evidence="7" id="KW-0496">Mitochondrion</keyword>
<keyword evidence="5" id="KW-0999">Mitochondrion inner membrane</keyword>
<dbReference type="InterPro" id="IPR039205">
    <property type="entry name" value="NDUFA11"/>
</dbReference>
<organism evidence="13">
    <name type="scientific">Ixodes ricinus</name>
    <name type="common">Common tick</name>
    <name type="synonym">Acarus ricinus</name>
    <dbReference type="NCBI Taxonomy" id="34613"/>
    <lineage>
        <taxon>Eukaryota</taxon>
        <taxon>Metazoa</taxon>
        <taxon>Ecdysozoa</taxon>
        <taxon>Arthropoda</taxon>
        <taxon>Chelicerata</taxon>
        <taxon>Arachnida</taxon>
        <taxon>Acari</taxon>
        <taxon>Parasitiformes</taxon>
        <taxon>Ixodida</taxon>
        <taxon>Ixodoidea</taxon>
        <taxon>Ixodidae</taxon>
        <taxon>Ixodinae</taxon>
        <taxon>Ixodes</taxon>
    </lineage>
</organism>
<evidence type="ECO:0000256" key="3">
    <source>
        <dbReference type="ARBA" id="ARBA00018191"/>
    </source>
</evidence>
<evidence type="ECO:0000256" key="2">
    <source>
        <dbReference type="ARBA" id="ARBA00008699"/>
    </source>
</evidence>
<dbReference type="GO" id="GO:0006120">
    <property type="term" value="P:mitochondrial electron transport, NADH to ubiquinone"/>
    <property type="evidence" value="ECO:0007669"/>
    <property type="project" value="InterPro"/>
</dbReference>
<evidence type="ECO:0000256" key="9">
    <source>
        <dbReference type="ARBA" id="ARBA00030608"/>
    </source>
</evidence>
<dbReference type="GO" id="GO:0005743">
    <property type="term" value="C:mitochondrial inner membrane"/>
    <property type="evidence" value="ECO:0007669"/>
    <property type="project" value="UniProtKB-SubCell"/>
</dbReference>
<evidence type="ECO:0000256" key="12">
    <source>
        <dbReference type="SAM" id="Phobius"/>
    </source>
</evidence>
<evidence type="ECO:0000256" key="11">
    <source>
        <dbReference type="SAM" id="MobiDB-lite"/>
    </source>
</evidence>
<dbReference type="PANTHER" id="PTHR21382">
    <property type="entry name" value="NADH-UBIQUINONE OXIDOREDUCTASE SUBUNIT"/>
    <property type="match status" value="1"/>
</dbReference>
<protein>
    <recommendedName>
        <fullName evidence="3">NADH dehydrogenase [ubiquinone] 1 alpha subcomplex subunit 11</fullName>
    </recommendedName>
    <alternativeName>
        <fullName evidence="9">Complex I-B14.7</fullName>
    </alternativeName>
    <alternativeName>
        <fullName evidence="10">NADH-ubiquinone oxidoreductase subunit B14.7</fullName>
    </alternativeName>
</protein>
<dbReference type="PANTHER" id="PTHR21382:SF1">
    <property type="entry name" value="NADH DEHYDROGENASE [UBIQUINONE] 1 ALPHA SUBCOMPLEX SUBUNIT 11"/>
    <property type="match status" value="1"/>
</dbReference>
<sequence length="183" mass="19346">PRALRWLDLPNKWRLEREEKGIKPVQLLPHPGRSGGAGKRSASSRTSAPSWALVLGVGDAIAISHASGLVFVLGRIGYWTLPVVTAGGAFVATNLIATKLTGKDSPATHFLGGVAAASVFGAKWQSMRAGLWLSGIIGTWAAIRKYSMDRDIALAPTQKSCANFFLLNRVDLTIVSAPLTGAS</sequence>
<keyword evidence="6 12" id="KW-1133">Transmembrane helix</keyword>
<feature type="non-terminal residue" evidence="13">
    <location>
        <position position="1"/>
    </location>
</feature>
<evidence type="ECO:0000256" key="6">
    <source>
        <dbReference type="ARBA" id="ARBA00022989"/>
    </source>
</evidence>
<dbReference type="AlphaFoldDB" id="A0A090XDP1"/>